<dbReference type="PANTHER" id="PTHR11590:SF40">
    <property type="entry name" value="HEMOCYTE PROTEIN-GLUTAMINE GAMMA-GLUTAMYLTRANSFERASE-LIKE PROTEIN"/>
    <property type="match status" value="1"/>
</dbReference>
<evidence type="ECO:0000313" key="1">
    <source>
        <dbReference type="EMBL" id="RWS24087.1"/>
    </source>
</evidence>
<dbReference type="PANTHER" id="PTHR11590">
    <property type="entry name" value="PROTEIN-GLUTAMINE GAMMA-GLUTAMYLTRANSFERASE"/>
    <property type="match status" value="1"/>
</dbReference>
<gene>
    <name evidence="1" type="ORF">B4U80_13275</name>
</gene>
<dbReference type="InterPro" id="IPR050779">
    <property type="entry name" value="Transglutaminase"/>
</dbReference>
<dbReference type="Proteomes" id="UP000288716">
    <property type="component" value="Unassembled WGS sequence"/>
</dbReference>
<evidence type="ECO:0000313" key="2">
    <source>
        <dbReference type="Proteomes" id="UP000288716"/>
    </source>
</evidence>
<dbReference type="VEuPathDB" id="VectorBase:LDEU007953"/>
<dbReference type="InterPro" id="IPR013783">
    <property type="entry name" value="Ig-like_fold"/>
</dbReference>
<reference evidence="1 2" key="1">
    <citation type="journal article" date="2018" name="Gigascience">
        <title>Genomes of trombidid mites reveal novel predicted allergens and laterally-transferred genes associated with secondary metabolism.</title>
        <authorList>
            <person name="Dong X."/>
            <person name="Chaisiri K."/>
            <person name="Xia D."/>
            <person name="Armstrong S.D."/>
            <person name="Fang Y."/>
            <person name="Donnelly M.J."/>
            <person name="Kadowaki T."/>
            <person name="McGarry J.W."/>
            <person name="Darby A.C."/>
            <person name="Makepeace B.L."/>
        </authorList>
    </citation>
    <scope>NUCLEOTIDE SEQUENCE [LARGE SCALE GENOMIC DNA]</scope>
    <source>
        <strain evidence="1">UoL-UT</strain>
    </source>
</reference>
<dbReference type="GO" id="GO:0003810">
    <property type="term" value="F:protein-glutamine gamma-glutamyltransferase activity"/>
    <property type="evidence" value="ECO:0007669"/>
    <property type="project" value="TreeGrafter"/>
</dbReference>
<protein>
    <submittedName>
        <fullName evidence="1">Uncharacterized protein</fullName>
    </submittedName>
</protein>
<dbReference type="OrthoDB" id="437511at2759"/>
<dbReference type="SUPFAM" id="SSF81296">
    <property type="entry name" value="E set domains"/>
    <property type="match status" value="1"/>
</dbReference>
<accession>A0A443S996</accession>
<dbReference type="SUPFAM" id="SSF54001">
    <property type="entry name" value="Cysteine proteinases"/>
    <property type="match status" value="1"/>
</dbReference>
<dbReference type="Gene3D" id="3.90.260.10">
    <property type="entry name" value="Transglutaminase-like"/>
    <property type="match status" value="2"/>
</dbReference>
<sequence>TFVGNNKLYFSFDTNQMVTDRWSASYSCNNQIGLLNVQIPSNASIGSFGMILTEKGRDGKRKQHIAHRNVIIIFNPYHKGDDVYMQSGLQEYLENTVGMIWMGNTGRKTAKTWLYAQVSNTSNDYDDWGILVGRWDGLYEDLEMGPTPVNAVKMGIVDAKFDLPFVYSEVNADIVYWKEESIYLIETSKIGAAVVTKQLNSNTYIDITHDYKAKEKSKLERNTLRMIAERMGLNHPAFNSSIQQRNRDSKNIAVDIECAQNINLGENLPVKIRVKPQTWSVYGKNKLRKVEYTLILKTKHYDGKSSKKFKLDTKTVDMPKNGFMIKQVITPEMYDSLDFSTISIKIRVRDVTSKSFTLKETEVEVKHPPLHVNIKGQTKDKKKTLFVASFRNPMPTEAKKCALVAESEMNERVEFTFDSIKGNSNIIKEIALDTPPKENDLVLFSFNCDKIDADMVELRVHHPNVKAK</sequence>
<dbReference type="InterPro" id="IPR014756">
    <property type="entry name" value="Ig_E-set"/>
</dbReference>
<dbReference type="EMBL" id="NCKV01005401">
    <property type="protein sequence ID" value="RWS24087.1"/>
    <property type="molecule type" value="Genomic_DNA"/>
</dbReference>
<feature type="non-terminal residue" evidence="1">
    <location>
        <position position="1"/>
    </location>
</feature>
<dbReference type="InterPro" id="IPR038765">
    <property type="entry name" value="Papain-like_cys_pep_sf"/>
</dbReference>
<name>A0A443S996_9ACAR</name>
<keyword evidence="2" id="KW-1185">Reference proteome</keyword>
<dbReference type="InterPro" id="IPR036985">
    <property type="entry name" value="Transglutaminase-like_sf"/>
</dbReference>
<dbReference type="Gene3D" id="2.60.40.10">
    <property type="entry name" value="Immunoglobulins"/>
    <property type="match status" value="1"/>
</dbReference>
<organism evidence="1 2">
    <name type="scientific">Leptotrombidium deliense</name>
    <dbReference type="NCBI Taxonomy" id="299467"/>
    <lineage>
        <taxon>Eukaryota</taxon>
        <taxon>Metazoa</taxon>
        <taxon>Ecdysozoa</taxon>
        <taxon>Arthropoda</taxon>
        <taxon>Chelicerata</taxon>
        <taxon>Arachnida</taxon>
        <taxon>Acari</taxon>
        <taxon>Acariformes</taxon>
        <taxon>Trombidiformes</taxon>
        <taxon>Prostigmata</taxon>
        <taxon>Anystina</taxon>
        <taxon>Parasitengona</taxon>
        <taxon>Trombiculoidea</taxon>
        <taxon>Trombiculidae</taxon>
        <taxon>Leptotrombidium</taxon>
    </lineage>
</organism>
<proteinExistence type="predicted"/>
<dbReference type="AlphaFoldDB" id="A0A443S996"/>
<comment type="caution">
    <text evidence="1">The sequence shown here is derived from an EMBL/GenBank/DDBJ whole genome shotgun (WGS) entry which is preliminary data.</text>
</comment>